<comment type="caution">
    <text evidence="1">The sequence shown here is derived from an EMBL/GenBank/DDBJ whole genome shotgun (WGS) entry which is preliminary data.</text>
</comment>
<evidence type="ECO:0000313" key="2">
    <source>
        <dbReference type="Proteomes" id="UP000815325"/>
    </source>
</evidence>
<keyword evidence="2" id="KW-1185">Reference proteome</keyword>
<gene>
    <name evidence="1" type="ORF">DUNSADRAFT_6307</name>
</gene>
<evidence type="ECO:0000313" key="1">
    <source>
        <dbReference type="EMBL" id="KAF5825862.1"/>
    </source>
</evidence>
<accession>A0ABQ7FTU5</accession>
<organism evidence="1 2">
    <name type="scientific">Dunaliella salina</name>
    <name type="common">Green alga</name>
    <name type="synonym">Protococcus salinus</name>
    <dbReference type="NCBI Taxonomy" id="3046"/>
    <lineage>
        <taxon>Eukaryota</taxon>
        <taxon>Viridiplantae</taxon>
        <taxon>Chlorophyta</taxon>
        <taxon>core chlorophytes</taxon>
        <taxon>Chlorophyceae</taxon>
        <taxon>CS clade</taxon>
        <taxon>Chlamydomonadales</taxon>
        <taxon>Dunaliellaceae</taxon>
        <taxon>Dunaliella</taxon>
    </lineage>
</organism>
<name>A0ABQ7FTU5_DUNSA</name>
<dbReference type="Proteomes" id="UP000815325">
    <property type="component" value="Unassembled WGS sequence"/>
</dbReference>
<proteinExistence type="predicted"/>
<dbReference type="EMBL" id="MU071798">
    <property type="protein sequence ID" value="KAF5825862.1"/>
    <property type="molecule type" value="Genomic_DNA"/>
</dbReference>
<reference evidence="1" key="1">
    <citation type="submission" date="2017-08" db="EMBL/GenBank/DDBJ databases">
        <authorList>
            <person name="Polle J.E."/>
            <person name="Barry K."/>
            <person name="Cushman J."/>
            <person name="Schmutz J."/>
            <person name="Tran D."/>
            <person name="Hathwaick L.T."/>
            <person name="Yim W.C."/>
            <person name="Jenkins J."/>
            <person name="Mckie-Krisberg Z.M."/>
            <person name="Prochnik S."/>
            <person name="Lindquist E."/>
            <person name="Dockter R.B."/>
            <person name="Adam C."/>
            <person name="Molina H."/>
            <person name="Bunkerborg J."/>
            <person name="Jin E."/>
            <person name="Buchheim M."/>
            <person name="Magnuson J."/>
        </authorList>
    </citation>
    <scope>NUCLEOTIDE SEQUENCE</scope>
    <source>
        <strain evidence="1">CCAP 19/18</strain>
    </source>
</reference>
<sequence length="69" mass="7519">MLHQQCGKHAVCRGVPYRGVSPRVKSRRALRTLASSGQSVGQRIAIVDYGVKSQRGTVRKVGDVGVRDE</sequence>
<protein>
    <recommendedName>
        <fullName evidence="3">Encoded protein</fullName>
    </recommendedName>
</protein>
<evidence type="ECO:0008006" key="3">
    <source>
        <dbReference type="Google" id="ProtNLM"/>
    </source>
</evidence>